<evidence type="ECO:0000313" key="2">
    <source>
        <dbReference type="EMBL" id="CAG7615530.1"/>
    </source>
</evidence>
<protein>
    <recommendedName>
        <fullName evidence="4">Aromatic ring-opening dioxygenase LigA</fullName>
    </recommendedName>
</protein>
<comment type="caution">
    <text evidence="2">The sequence shown here is derived from an EMBL/GenBank/DDBJ whole genome shotgun (WGS) entry which is preliminary data.</text>
</comment>
<dbReference type="Proteomes" id="UP000693892">
    <property type="component" value="Unassembled WGS sequence"/>
</dbReference>
<organism evidence="2 3">
    <name type="scientific">Leucobacter soli</name>
    <dbReference type="NCBI Taxonomy" id="2812850"/>
    <lineage>
        <taxon>Bacteria</taxon>
        <taxon>Bacillati</taxon>
        <taxon>Actinomycetota</taxon>
        <taxon>Actinomycetes</taxon>
        <taxon>Micrococcales</taxon>
        <taxon>Microbacteriaceae</taxon>
        <taxon>Leucobacter</taxon>
    </lineage>
</organism>
<keyword evidence="1" id="KW-1133">Transmembrane helix</keyword>
<gene>
    <name evidence="2" type="ORF">LEUCIP111803_01886</name>
</gene>
<keyword evidence="3" id="KW-1185">Reference proteome</keyword>
<dbReference type="EMBL" id="CAJVAP010000022">
    <property type="protein sequence ID" value="CAG7615530.1"/>
    <property type="molecule type" value="Genomic_DNA"/>
</dbReference>
<dbReference type="AlphaFoldDB" id="A0A916K0L8"/>
<evidence type="ECO:0000313" key="3">
    <source>
        <dbReference type="Proteomes" id="UP000693892"/>
    </source>
</evidence>
<reference evidence="2" key="1">
    <citation type="submission" date="2021-06" db="EMBL/GenBank/DDBJ databases">
        <authorList>
            <person name="Criscuolo A."/>
        </authorList>
    </citation>
    <scope>NUCLEOTIDE SEQUENCE</scope>
    <source>
        <strain evidence="2">CIP111803</strain>
    </source>
</reference>
<proteinExistence type="predicted"/>
<evidence type="ECO:0000256" key="1">
    <source>
        <dbReference type="SAM" id="Phobius"/>
    </source>
</evidence>
<feature type="transmembrane region" description="Helical" evidence="1">
    <location>
        <begin position="125"/>
        <end position="144"/>
    </location>
</feature>
<sequence length="152" mass="15960">MNRSYSAPEFRRVGGLAIAAGSILVAAGASAWGVVTRQLRDENITVPDHAPFLPGKRVQDPMTAFAQSEAIKGNAERIAGGRTFSDVSDALRKVEKGSDEEQRLKQQSETLSAAAALRTSLMTSVLAYGVAAFAAGLGVMLAAAGSQLRRAR</sequence>
<accession>A0A916K0L8</accession>
<keyword evidence="1" id="KW-0472">Membrane</keyword>
<keyword evidence="1" id="KW-0812">Transmembrane</keyword>
<name>A0A916K0L8_9MICO</name>
<evidence type="ECO:0008006" key="4">
    <source>
        <dbReference type="Google" id="ProtNLM"/>
    </source>
</evidence>